<reference evidence="3 4" key="1">
    <citation type="submission" date="2019-07" db="EMBL/GenBank/DDBJ databases">
        <title>Pseudomonas mangiferae sp. nov., isolated from bark of mango tree in Thailand.</title>
        <authorList>
            <person name="Srisuk N."/>
            <person name="Anurat P."/>
        </authorList>
    </citation>
    <scope>NUCLEOTIDE SEQUENCE [LARGE SCALE GENOMIC DNA]</scope>
    <source>
        <strain evidence="3 4">DMKU_BBB3-04</strain>
    </source>
</reference>
<gene>
    <name evidence="3" type="ORF">FM069_01970</name>
</gene>
<organism evidence="3 4">
    <name type="scientific">Pseudomonas mangiferae</name>
    <dbReference type="NCBI Taxonomy" id="2593654"/>
    <lineage>
        <taxon>Bacteria</taxon>
        <taxon>Pseudomonadati</taxon>
        <taxon>Pseudomonadota</taxon>
        <taxon>Gammaproteobacteria</taxon>
        <taxon>Pseudomonadales</taxon>
        <taxon>Pseudomonadaceae</taxon>
        <taxon>Pseudomonas</taxon>
    </lineage>
</organism>
<dbReference type="Pfam" id="PF00975">
    <property type="entry name" value="Thioesterase"/>
    <property type="match status" value="1"/>
</dbReference>
<comment type="caution">
    <text evidence="3">The sequence shown here is derived from an EMBL/GenBank/DDBJ whole genome shotgun (WGS) entry which is preliminary data.</text>
</comment>
<dbReference type="InterPro" id="IPR029058">
    <property type="entry name" value="AB_hydrolase_fold"/>
</dbReference>
<protein>
    <submittedName>
        <fullName evidence="3">Thioesterase</fullName>
    </submittedName>
</protein>
<dbReference type="PANTHER" id="PTHR11487:SF0">
    <property type="entry name" value="S-ACYL FATTY ACID SYNTHASE THIOESTERASE, MEDIUM CHAIN"/>
    <property type="match status" value="1"/>
</dbReference>
<dbReference type="EMBL" id="VJOY01000001">
    <property type="protein sequence ID" value="TRX76809.1"/>
    <property type="molecule type" value="Genomic_DNA"/>
</dbReference>
<dbReference type="InterPro" id="IPR012223">
    <property type="entry name" value="TEII"/>
</dbReference>
<accession>A0A553H4V9</accession>
<dbReference type="PANTHER" id="PTHR11487">
    <property type="entry name" value="THIOESTERASE"/>
    <property type="match status" value="1"/>
</dbReference>
<keyword evidence="4" id="KW-1185">Reference proteome</keyword>
<feature type="domain" description="Thioesterase" evidence="2">
    <location>
        <begin position="5"/>
        <end position="226"/>
    </location>
</feature>
<dbReference type="AlphaFoldDB" id="A0A553H4V9"/>
<evidence type="ECO:0000313" key="4">
    <source>
        <dbReference type="Proteomes" id="UP000315235"/>
    </source>
</evidence>
<dbReference type="Proteomes" id="UP000315235">
    <property type="component" value="Unassembled WGS sequence"/>
</dbReference>
<evidence type="ECO:0000259" key="2">
    <source>
        <dbReference type="Pfam" id="PF00975"/>
    </source>
</evidence>
<evidence type="ECO:0000256" key="1">
    <source>
        <dbReference type="ARBA" id="ARBA00007169"/>
    </source>
</evidence>
<dbReference type="SUPFAM" id="SSF53474">
    <property type="entry name" value="alpha/beta-Hydrolases"/>
    <property type="match status" value="1"/>
</dbReference>
<dbReference type="GO" id="GO:0008610">
    <property type="term" value="P:lipid biosynthetic process"/>
    <property type="evidence" value="ECO:0007669"/>
    <property type="project" value="TreeGrafter"/>
</dbReference>
<dbReference type="OrthoDB" id="8480037at2"/>
<dbReference type="InterPro" id="IPR001031">
    <property type="entry name" value="Thioesterase"/>
</dbReference>
<comment type="similarity">
    <text evidence="1">Belongs to the thioesterase family.</text>
</comment>
<name>A0A553H4V9_9PSED</name>
<sequence length="249" mass="27689">MPGLRLFCLPYSGASAMVYARWRRRLPTWLEVRPVELPGRGVRAAEPFAEDAVALAGRLAMELLPQLDAPYALFGHSLGSLLAFEVAHALRQHGAPAPRALFVSGGAAPARRDFQDYARPKSDDELVERLRALKGTPEEVFAHRELLEMALPILRADFLLCGRYRHQIRAPLDLPIHVLGGHEDDVEPEDLQAWGEETRGPCSVDLFDGHHFFIHEREPEVLALLERHGHAYARPASPHGAARAPLPSH</sequence>
<evidence type="ECO:0000313" key="3">
    <source>
        <dbReference type="EMBL" id="TRX76809.1"/>
    </source>
</evidence>
<dbReference type="Gene3D" id="3.40.50.1820">
    <property type="entry name" value="alpha/beta hydrolase"/>
    <property type="match status" value="1"/>
</dbReference>
<proteinExistence type="inferred from homology"/>